<dbReference type="GO" id="GO:0016020">
    <property type="term" value="C:membrane"/>
    <property type="evidence" value="ECO:0007669"/>
    <property type="project" value="InterPro"/>
</dbReference>
<dbReference type="InterPro" id="IPR006669">
    <property type="entry name" value="MgtE_transporter"/>
</dbReference>
<evidence type="ECO:0000313" key="4">
    <source>
        <dbReference type="Proteomes" id="UP000198504"/>
    </source>
</evidence>
<feature type="domain" description="CBS" evidence="2">
    <location>
        <begin position="357"/>
        <end position="417"/>
    </location>
</feature>
<dbReference type="InterPro" id="IPR000644">
    <property type="entry name" value="CBS_dom"/>
</dbReference>
<dbReference type="SUPFAM" id="SSF54631">
    <property type="entry name" value="CBS-domain pair"/>
    <property type="match status" value="1"/>
</dbReference>
<dbReference type="Pfam" id="PF00571">
    <property type="entry name" value="CBS"/>
    <property type="match status" value="2"/>
</dbReference>
<proteinExistence type="predicted"/>
<dbReference type="Pfam" id="PF26205">
    <property type="entry name" value="SH3_actinomycetes"/>
    <property type="match status" value="1"/>
</dbReference>
<dbReference type="Pfam" id="PF03448">
    <property type="entry name" value="MgtE_N"/>
    <property type="match status" value="1"/>
</dbReference>
<sequence>MASATSSTIFVSRIRGLPVLDLSGDQVGRLRDVVVQRRAGFLAPRVKGLVVELFARHRIFIPMVRTSSIDAVQVVISGVVNTRRFERRDSETLVIDDLFDLGVERLDPAGPSRAVIFDVAMTPVRSRDWELSQVALRAAGPARRFGRPGNVTIVDWRSIRLPGTTDGGQGTEQLLAQLEDMKAADVARELHEMTPERRVEVASALDDTKLADAIEELPEDEQVALISQLEPDRAADVLEEMDPDDAADLINELSDDMAEVLLQHMEPSEARDVRRLLSYSEFTAGGMMTPEPVVLPPDATVADALARIREPTLTPALACMAYVCRAPLETPTGRYIGAVHFQRLLREPPSTLVSALVDTDIEPVSVDAGLHAVSRYFATYNLVNAPVVDSSHRLIGAITVDDVLDHALPTDWRGDQLDAPLEEATGIGQIPPVRPLDEAVSRGQG</sequence>
<evidence type="ECO:0000256" key="1">
    <source>
        <dbReference type="PROSITE-ProRule" id="PRU00703"/>
    </source>
</evidence>
<dbReference type="InterPro" id="IPR011033">
    <property type="entry name" value="PRC_barrel-like_sf"/>
</dbReference>
<dbReference type="InterPro" id="IPR006668">
    <property type="entry name" value="Mg_transptr_MgtE_intracell_dom"/>
</dbReference>
<name>A0A1H9KF58_9ACTN</name>
<accession>A0A1H9KF58</accession>
<reference evidence="4" key="1">
    <citation type="submission" date="2016-10" db="EMBL/GenBank/DDBJ databases">
        <authorList>
            <person name="Varghese N."/>
            <person name="Submissions S."/>
        </authorList>
    </citation>
    <scope>NUCLEOTIDE SEQUENCE [LARGE SCALE GENOMIC DNA]</scope>
    <source>
        <strain evidence="4">CGMCC 4.6856</strain>
    </source>
</reference>
<dbReference type="Gene3D" id="3.10.580.10">
    <property type="entry name" value="CBS-domain"/>
    <property type="match status" value="1"/>
</dbReference>
<dbReference type="PROSITE" id="PS51371">
    <property type="entry name" value="CBS"/>
    <property type="match status" value="2"/>
</dbReference>
<dbReference type="PANTHER" id="PTHR43773">
    <property type="entry name" value="MAGNESIUM TRANSPORTER MGTE"/>
    <property type="match status" value="1"/>
</dbReference>
<dbReference type="SUPFAM" id="SSF158791">
    <property type="entry name" value="MgtE N-terminal domain-like"/>
    <property type="match status" value="1"/>
</dbReference>
<dbReference type="SUPFAM" id="SSF50346">
    <property type="entry name" value="PRC-barrel domain"/>
    <property type="match status" value="1"/>
</dbReference>
<evidence type="ECO:0000313" key="3">
    <source>
        <dbReference type="EMBL" id="SEQ97751.1"/>
    </source>
</evidence>
<dbReference type="AlphaFoldDB" id="A0A1H9KF58"/>
<dbReference type="EMBL" id="FOFA01000007">
    <property type="protein sequence ID" value="SEQ97751.1"/>
    <property type="molecule type" value="Genomic_DNA"/>
</dbReference>
<organism evidence="3 4">
    <name type="scientific">Microlunatus flavus</name>
    <dbReference type="NCBI Taxonomy" id="1036181"/>
    <lineage>
        <taxon>Bacteria</taxon>
        <taxon>Bacillati</taxon>
        <taxon>Actinomycetota</taxon>
        <taxon>Actinomycetes</taxon>
        <taxon>Propionibacteriales</taxon>
        <taxon>Propionibacteriaceae</taxon>
        <taxon>Microlunatus</taxon>
    </lineage>
</organism>
<gene>
    <name evidence="3" type="ORF">SAMN05421756_107190</name>
</gene>
<protein>
    <submittedName>
        <fullName evidence="3">Mg/Co/Ni transporter MgtE (Contains CBS domain)</fullName>
    </submittedName>
</protein>
<dbReference type="PANTHER" id="PTHR43773:SF1">
    <property type="entry name" value="MAGNESIUM TRANSPORTER MGTE"/>
    <property type="match status" value="1"/>
</dbReference>
<keyword evidence="4" id="KW-1185">Reference proteome</keyword>
<dbReference type="InterPro" id="IPR046342">
    <property type="entry name" value="CBS_dom_sf"/>
</dbReference>
<dbReference type="CDD" id="cd04606">
    <property type="entry name" value="CBS_pair_Mg_transporter"/>
    <property type="match status" value="1"/>
</dbReference>
<keyword evidence="1" id="KW-0129">CBS domain</keyword>
<dbReference type="RefSeq" id="WP_232506448.1">
    <property type="nucleotide sequence ID" value="NZ_FOFA01000007.1"/>
</dbReference>
<dbReference type="GO" id="GO:0015095">
    <property type="term" value="F:magnesium ion transmembrane transporter activity"/>
    <property type="evidence" value="ECO:0007669"/>
    <property type="project" value="InterPro"/>
</dbReference>
<dbReference type="InterPro" id="IPR058838">
    <property type="entry name" value="SH3_actinomycetes"/>
</dbReference>
<dbReference type="STRING" id="1036181.SAMN05421756_107190"/>
<feature type="domain" description="CBS" evidence="2">
    <location>
        <begin position="288"/>
        <end position="354"/>
    </location>
</feature>
<dbReference type="InterPro" id="IPR038076">
    <property type="entry name" value="MgtE_N_sf"/>
</dbReference>
<dbReference type="InterPro" id="IPR027275">
    <property type="entry name" value="PRC-brl_dom"/>
</dbReference>
<dbReference type="Pfam" id="PF05239">
    <property type="entry name" value="PRC"/>
    <property type="match status" value="1"/>
</dbReference>
<dbReference type="Proteomes" id="UP000198504">
    <property type="component" value="Unassembled WGS sequence"/>
</dbReference>
<evidence type="ECO:0000259" key="2">
    <source>
        <dbReference type="PROSITE" id="PS51371"/>
    </source>
</evidence>
<dbReference type="SMART" id="SM00924">
    <property type="entry name" value="MgtE_N"/>
    <property type="match status" value="1"/>
</dbReference>
<dbReference type="Gene3D" id="1.25.60.10">
    <property type="entry name" value="MgtE N-terminal domain-like"/>
    <property type="match status" value="1"/>
</dbReference>